<sequence length="191" mass="20173">MLPRRRIFRPAHNAPRAWRGPLVALGLAGVAAGLIGLGGPAQPLGDSPREQDWAAGPAELRVVDGDTLRLSDRIVRLRGLAAPARGETCQEAGGREFDCGAGSAEALARLVAGQGVLCRIRGRDRFGRGLGQCSTAGREAEGVELNGALVSAGWALADDDDFTPQERAARREGRGLWARGARPPAAWQARR</sequence>
<dbReference type="EMBL" id="JACIJD010000017">
    <property type="protein sequence ID" value="MBB5695372.1"/>
    <property type="molecule type" value="Genomic_DNA"/>
</dbReference>
<dbReference type="SUPFAM" id="SSF50199">
    <property type="entry name" value="Staphylococcal nuclease"/>
    <property type="match status" value="1"/>
</dbReference>
<feature type="region of interest" description="Disordered" evidence="1">
    <location>
        <begin position="165"/>
        <end position="191"/>
    </location>
</feature>
<keyword evidence="4" id="KW-1185">Reference proteome</keyword>
<dbReference type="Pfam" id="PF00565">
    <property type="entry name" value="SNase"/>
    <property type="match status" value="1"/>
</dbReference>
<dbReference type="SMART" id="SM00318">
    <property type="entry name" value="SNc"/>
    <property type="match status" value="1"/>
</dbReference>
<protein>
    <submittedName>
        <fullName evidence="3">Endonuclease YncB(Thermonuclease family)</fullName>
    </submittedName>
</protein>
<gene>
    <name evidence="3" type="ORF">FHS87_003429</name>
</gene>
<dbReference type="GO" id="GO:0004519">
    <property type="term" value="F:endonuclease activity"/>
    <property type="evidence" value="ECO:0007669"/>
    <property type="project" value="UniProtKB-KW"/>
</dbReference>
<dbReference type="Proteomes" id="UP000580654">
    <property type="component" value="Unassembled WGS sequence"/>
</dbReference>
<evidence type="ECO:0000259" key="2">
    <source>
        <dbReference type="PROSITE" id="PS50830"/>
    </source>
</evidence>
<dbReference type="AlphaFoldDB" id="A0A840YKF8"/>
<keyword evidence="3" id="KW-0540">Nuclease</keyword>
<evidence type="ECO:0000256" key="1">
    <source>
        <dbReference type="SAM" id="MobiDB-lite"/>
    </source>
</evidence>
<keyword evidence="3" id="KW-0255">Endonuclease</keyword>
<organism evidence="3 4">
    <name type="scientific">Muricoccus pecuniae</name>
    <dbReference type="NCBI Taxonomy" id="693023"/>
    <lineage>
        <taxon>Bacteria</taxon>
        <taxon>Pseudomonadati</taxon>
        <taxon>Pseudomonadota</taxon>
        <taxon>Alphaproteobacteria</taxon>
        <taxon>Acetobacterales</taxon>
        <taxon>Roseomonadaceae</taxon>
        <taxon>Muricoccus</taxon>
    </lineage>
</organism>
<dbReference type="RefSeq" id="WP_184520576.1">
    <property type="nucleotide sequence ID" value="NZ_JACIJD010000017.1"/>
</dbReference>
<accession>A0A840YKF8</accession>
<name>A0A840YKF8_9PROT</name>
<proteinExistence type="predicted"/>
<evidence type="ECO:0000313" key="4">
    <source>
        <dbReference type="Proteomes" id="UP000580654"/>
    </source>
</evidence>
<evidence type="ECO:0000313" key="3">
    <source>
        <dbReference type="EMBL" id="MBB5695372.1"/>
    </source>
</evidence>
<dbReference type="InterPro" id="IPR016071">
    <property type="entry name" value="Staphylococal_nuclease_OB-fold"/>
</dbReference>
<dbReference type="InterPro" id="IPR035437">
    <property type="entry name" value="SNase_OB-fold_sf"/>
</dbReference>
<reference evidence="3 4" key="1">
    <citation type="submission" date="2020-08" db="EMBL/GenBank/DDBJ databases">
        <title>Genomic Encyclopedia of Type Strains, Phase IV (KMG-IV): sequencing the most valuable type-strain genomes for metagenomic binning, comparative biology and taxonomic classification.</title>
        <authorList>
            <person name="Goeker M."/>
        </authorList>
    </citation>
    <scope>NUCLEOTIDE SEQUENCE [LARGE SCALE GENOMIC DNA]</scope>
    <source>
        <strain evidence="3 4">DSM 25622</strain>
    </source>
</reference>
<dbReference type="Gene3D" id="2.40.50.90">
    <property type="match status" value="1"/>
</dbReference>
<feature type="domain" description="TNase-like" evidence="2">
    <location>
        <begin position="61"/>
        <end position="179"/>
    </location>
</feature>
<dbReference type="PROSITE" id="PS50830">
    <property type="entry name" value="TNASE_3"/>
    <property type="match status" value="1"/>
</dbReference>
<comment type="caution">
    <text evidence="3">The sequence shown here is derived from an EMBL/GenBank/DDBJ whole genome shotgun (WGS) entry which is preliminary data.</text>
</comment>
<keyword evidence="3" id="KW-0378">Hydrolase</keyword>